<evidence type="ECO:0000259" key="1">
    <source>
        <dbReference type="Pfam" id="PF13354"/>
    </source>
</evidence>
<evidence type="ECO:0000313" key="3">
    <source>
        <dbReference type="Proteomes" id="UP001300763"/>
    </source>
</evidence>
<dbReference type="SUPFAM" id="SSF56601">
    <property type="entry name" value="beta-lactamase/transpeptidase-like"/>
    <property type="match status" value="1"/>
</dbReference>
<proteinExistence type="predicted"/>
<protein>
    <submittedName>
        <fullName evidence="2">Serine hydrolase</fullName>
    </submittedName>
</protein>
<organism evidence="2 3">
    <name type="scientific">Actinomycetospora lemnae</name>
    <dbReference type="NCBI Taxonomy" id="3019891"/>
    <lineage>
        <taxon>Bacteria</taxon>
        <taxon>Bacillati</taxon>
        <taxon>Actinomycetota</taxon>
        <taxon>Actinomycetes</taxon>
        <taxon>Pseudonocardiales</taxon>
        <taxon>Pseudonocardiaceae</taxon>
        <taxon>Actinomycetospora</taxon>
    </lineage>
</organism>
<dbReference type="Gene3D" id="3.40.710.10">
    <property type="entry name" value="DD-peptidase/beta-lactamase superfamily"/>
    <property type="match status" value="1"/>
</dbReference>
<accession>A0ABT5SSC9</accession>
<dbReference type="PANTHER" id="PTHR35333">
    <property type="entry name" value="BETA-LACTAMASE"/>
    <property type="match status" value="1"/>
</dbReference>
<sequence length="304" mass="31511">MAPRRRSWGRRRRGALLALVLGVLVVTATNDVGPAPGPAPAPGISPPRAPAVPVVDPAVAARDATAAIDRLVTGASVDHVSVAALDVATGRPFGYAADTPIQTASVVKLDILETLLLQSQDDGQPPSAEARELAALMIQQSDNDAASRLWEDLGGVPVLDAAHRRLGVRATQLFDHWGSSTTPASDRLALLAALHAPGPLDADSRHFAHELMTTVVEEQRWGVSAAADPGTTTALKNGWTPVDADDGRWVVGSVGIVTAAGRPVLLAVLTEQQPSKDAGIQLVEALSRIAAQAVTAHPAPASPR</sequence>
<reference evidence="2 3" key="1">
    <citation type="submission" date="2023-02" db="EMBL/GenBank/DDBJ databases">
        <title>Genome sequencing required for Actinomycetospora new species description.</title>
        <authorList>
            <person name="Saimee Y."/>
            <person name="Duangmal K."/>
        </authorList>
    </citation>
    <scope>NUCLEOTIDE SEQUENCE [LARGE SCALE GENOMIC DNA]</scope>
    <source>
        <strain evidence="2 3">DW7H6</strain>
    </source>
</reference>
<evidence type="ECO:0000313" key="2">
    <source>
        <dbReference type="EMBL" id="MDD7965741.1"/>
    </source>
</evidence>
<gene>
    <name evidence="2" type="ORF">PGB27_10335</name>
</gene>
<name>A0ABT5SSC9_9PSEU</name>
<dbReference type="Proteomes" id="UP001300763">
    <property type="component" value="Unassembled WGS sequence"/>
</dbReference>
<dbReference type="EMBL" id="JAQZAO010000004">
    <property type="protein sequence ID" value="MDD7965741.1"/>
    <property type="molecule type" value="Genomic_DNA"/>
</dbReference>
<comment type="caution">
    <text evidence="2">The sequence shown here is derived from an EMBL/GenBank/DDBJ whole genome shotgun (WGS) entry which is preliminary data.</text>
</comment>
<dbReference type="Pfam" id="PF13354">
    <property type="entry name" value="Beta-lactamase2"/>
    <property type="match status" value="1"/>
</dbReference>
<keyword evidence="3" id="KW-1185">Reference proteome</keyword>
<dbReference type="PANTHER" id="PTHR35333:SF3">
    <property type="entry name" value="BETA-LACTAMASE-TYPE TRANSPEPTIDASE FOLD CONTAINING PROTEIN"/>
    <property type="match status" value="1"/>
</dbReference>
<dbReference type="InterPro" id="IPR012338">
    <property type="entry name" value="Beta-lactam/transpept-like"/>
</dbReference>
<dbReference type="RefSeq" id="WP_274200281.1">
    <property type="nucleotide sequence ID" value="NZ_JAQZAO010000004.1"/>
</dbReference>
<keyword evidence="2" id="KW-0378">Hydrolase</keyword>
<dbReference type="InterPro" id="IPR045155">
    <property type="entry name" value="Beta-lactam_cat"/>
</dbReference>
<dbReference type="InterPro" id="IPR000871">
    <property type="entry name" value="Beta-lactam_class-A"/>
</dbReference>
<dbReference type="GO" id="GO:0016787">
    <property type="term" value="F:hydrolase activity"/>
    <property type="evidence" value="ECO:0007669"/>
    <property type="project" value="UniProtKB-KW"/>
</dbReference>
<feature type="domain" description="Beta-lactamase class A catalytic" evidence="1">
    <location>
        <begin position="125"/>
        <end position="270"/>
    </location>
</feature>